<protein>
    <submittedName>
        <fullName evidence="2">Uncharacterized protein</fullName>
    </submittedName>
</protein>
<organism evidence="1 2">
    <name type="scientific">Romanomermis culicivorax</name>
    <name type="common">Nematode worm</name>
    <dbReference type="NCBI Taxonomy" id="13658"/>
    <lineage>
        <taxon>Eukaryota</taxon>
        <taxon>Metazoa</taxon>
        <taxon>Ecdysozoa</taxon>
        <taxon>Nematoda</taxon>
        <taxon>Enoplea</taxon>
        <taxon>Dorylaimia</taxon>
        <taxon>Mermithida</taxon>
        <taxon>Mermithoidea</taxon>
        <taxon>Mermithidae</taxon>
        <taxon>Romanomermis</taxon>
    </lineage>
</organism>
<evidence type="ECO:0000313" key="1">
    <source>
        <dbReference type="Proteomes" id="UP000887565"/>
    </source>
</evidence>
<sequence length="108" mass="12864">HLLLRLDLSDEEVLNDIFHGFKQVVLAVRDVLKRDKTAFFHILEGLFHDKSSYFTKRSYRKHQIDILRSMNVFCVRIELDGKITQLNFMSVDHVAKYKQQRILNFALK</sequence>
<dbReference type="Proteomes" id="UP000887565">
    <property type="component" value="Unplaced"/>
</dbReference>
<accession>A0A915KXJ1</accession>
<dbReference type="AlphaFoldDB" id="A0A915KXJ1"/>
<evidence type="ECO:0000313" key="2">
    <source>
        <dbReference type="WBParaSite" id="nRc.2.0.1.t43189-RA"/>
    </source>
</evidence>
<reference evidence="2" key="1">
    <citation type="submission" date="2022-11" db="UniProtKB">
        <authorList>
            <consortium name="WormBaseParasite"/>
        </authorList>
    </citation>
    <scope>IDENTIFICATION</scope>
</reference>
<dbReference type="WBParaSite" id="nRc.2.0.1.t43189-RA">
    <property type="protein sequence ID" value="nRc.2.0.1.t43189-RA"/>
    <property type="gene ID" value="nRc.2.0.1.g43189"/>
</dbReference>
<keyword evidence="1" id="KW-1185">Reference proteome</keyword>
<name>A0A915KXJ1_ROMCU</name>
<proteinExistence type="predicted"/>